<organism evidence="8 9">
    <name type="scientific">Sphenodon punctatus</name>
    <name type="common">Tuatara</name>
    <name type="synonym">Hatteria punctata</name>
    <dbReference type="NCBI Taxonomy" id="8508"/>
    <lineage>
        <taxon>Eukaryota</taxon>
        <taxon>Metazoa</taxon>
        <taxon>Chordata</taxon>
        <taxon>Craniata</taxon>
        <taxon>Vertebrata</taxon>
        <taxon>Euteleostomi</taxon>
        <taxon>Lepidosauria</taxon>
        <taxon>Sphenodontia</taxon>
        <taxon>Sphenodontidae</taxon>
        <taxon>Sphenodon</taxon>
    </lineage>
</organism>
<dbReference type="InterPro" id="IPR019471">
    <property type="entry name" value="Interferon_reg_factor-3"/>
</dbReference>
<dbReference type="OMA" id="HEIAQME"/>
<evidence type="ECO:0000256" key="2">
    <source>
        <dbReference type="ARBA" id="ARBA00023015"/>
    </source>
</evidence>
<evidence type="ECO:0000259" key="7">
    <source>
        <dbReference type="PROSITE" id="PS51507"/>
    </source>
</evidence>
<dbReference type="GO" id="GO:0045893">
    <property type="term" value="P:positive regulation of DNA-templated transcription"/>
    <property type="evidence" value="ECO:0007669"/>
    <property type="project" value="UniProtKB-ARBA"/>
</dbReference>
<dbReference type="PROSITE" id="PS51507">
    <property type="entry name" value="IRF_2"/>
    <property type="match status" value="1"/>
</dbReference>
<evidence type="ECO:0000256" key="1">
    <source>
        <dbReference type="ARBA" id="ARBA00004123"/>
    </source>
</evidence>
<dbReference type="InterPro" id="IPR036388">
    <property type="entry name" value="WH-like_DNA-bd_sf"/>
</dbReference>
<name>A0A8D0GL77_SPHPU</name>
<dbReference type="Ensembl" id="ENSSPUT00000007391.1">
    <property type="protein sequence ID" value="ENSSPUP00000006942.1"/>
    <property type="gene ID" value="ENSSPUG00000005372.1"/>
</dbReference>
<dbReference type="SMART" id="SM00348">
    <property type="entry name" value="IRF"/>
    <property type="match status" value="1"/>
</dbReference>
<dbReference type="PRINTS" id="PR00267">
    <property type="entry name" value="INTFRNREGFCT"/>
</dbReference>
<protein>
    <submittedName>
        <fullName evidence="8">Interferon regulatory factor 7</fullName>
    </submittedName>
</protein>
<keyword evidence="9" id="KW-1185">Reference proteome</keyword>
<comment type="subcellular location">
    <subcellularLocation>
        <location evidence="1">Nucleus</location>
    </subcellularLocation>
</comment>
<dbReference type="GO" id="GO:0000981">
    <property type="term" value="F:DNA-binding transcription factor activity, RNA polymerase II-specific"/>
    <property type="evidence" value="ECO:0007669"/>
    <property type="project" value="TreeGrafter"/>
</dbReference>
<gene>
    <name evidence="8" type="primary">IRF7</name>
</gene>
<dbReference type="SMART" id="SM01243">
    <property type="entry name" value="IRF-3"/>
    <property type="match status" value="1"/>
</dbReference>
<sequence>MAAPEMERHPQTLRFCRWLINEINSGNYEGVRWLDTACTVFRIPWKHNSRKDITTNDYKIFKAWAIASGRYDEKVQDSTKWKTNFRCALNSTKKFQLLQDNSKNPDDPHNVYKIIQHGPFTVEAANVPAETCNKQNHAEEEDALFISPNTEEAPVLHQAPSQLQQQIEMDLQTLSLKSHPQEMVSLQNRRAAYHQVGNRGDCYPTSNTAPNRYPYSPDTLQWLLDQCNLSQNGSSPQQLSWAPSGGLAQVDGPCEEILVYSNQQVSQNGYLLQENEVVNKLGENTYHQPASQWQILAMTNGYAHSPALLPQQHPHSALPCTIQLHNNAEEVLVEERPPHSNPHCVQNTFPNEAPQENRVAYQTLNGPTETSYHQWIPPTAAEQNGFAPPPDEHPTLNMAPSQNNAGTFPPNLEVTIYYRGTVFHEVEVNMSKCMFTYQVEAPNISLGCTQVVQFPSPENLPDRKQTKYTKELLQKVGLLLEQRHMKIYATRLGKCKVFWAFSKQLENMAQNFHHEVLPRDTGMEIFNYEEFWQAIFLSALFYLSLKS</sequence>
<evidence type="ECO:0000256" key="6">
    <source>
        <dbReference type="SAM" id="MobiDB-lite"/>
    </source>
</evidence>
<proteinExistence type="predicted"/>
<reference evidence="8" key="2">
    <citation type="submission" date="2025-09" db="UniProtKB">
        <authorList>
            <consortium name="Ensembl"/>
        </authorList>
    </citation>
    <scope>IDENTIFICATION</scope>
</reference>
<dbReference type="AlphaFoldDB" id="A0A8D0GL77"/>
<evidence type="ECO:0000256" key="3">
    <source>
        <dbReference type="ARBA" id="ARBA00023125"/>
    </source>
</evidence>
<keyword evidence="2" id="KW-0805">Transcription regulation</keyword>
<dbReference type="InterPro" id="IPR019817">
    <property type="entry name" value="Interferon_reg_fac_CS"/>
</dbReference>
<dbReference type="PANTHER" id="PTHR11949:SF2">
    <property type="entry name" value="INTERFERON REGULATORY FACTOR 7"/>
    <property type="match status" value="1"/>
</dbReference>
<dbReference type="InterPro" id="IPR017855">
    <property type="entry name" value="SMAD-like_dom_sf"/>
</dbReference>
<feature type="domain" description="IRF tryptophan pentad repeat" evidence="7">
    <location>
        <begin position="12"/>
        <end position="116"/>
    </location>
</feature>
<dbReference type="InterPro" id="IPR036390">
    <property type="entry name" value="WH_DNA-bd_sf"/>
</dbReference>
<evidence type="ECO:0000256" key="4">
    <source>
        <dbReference type="ARBA" id="ARBA00023163"/>
    </source>
</evidence>
<dbReference type="InterPro" id="IPR001346">
    <property type="entry name" value="Interferon_reg_fact_DNA-bd_dom"/>
</dbReference>
<accession>A0A8D0GL77</accession>
<dbReference type="PANTHER" id="PTHR11949">
    <property type="entry name" value="INTERFERON REGULATORY FACTOR"/>
    <property type="match status" value="1"/>
</dbReference>
<dbReference type="GO" id="GO:0000978">
    <property type="term" value="F:RNA polymerase II cis-regulatory region sequence-specific DNA binding"/>
    <property type="evidence" value="ECO:0007669"/>
    <property type="project" value="TreeGrafter"/>
</dbReference>
<dbReference type="SUPFAM" id="SSF46785">
    <property type="entry name" value="Winged helix' DNA-binding domain"/>
    <property type="match status" value="1"/>
</dbReference>
<keyword evidence="3" id="KW-0238">DNA-binding</keyword>
<dbReference type="Proteomes" id="UP000694392">
    <property type="component" value="Unplaced"/>
</dbReference>
<evidence type="ECO:0000313" key="9">
    <source>
        <dbReference type="Proteomes" id="UP000694392"/>
    </source>
</evidence>
<dbReference type="PROSITE" id="PS00601">
    <property type="entry name" value="IRF_1"/>
    <property type="match status" value="1"/>
</dbReference>
<dbReference type="InterPro" id="IPR008984">
    <property type="entry name" value="SMAD_FHA_dom_sf"/>
</dbReference>
<dbReference type="GO" id="GO:0002376">
    <property type="term" value="P:immune system process"/>
    <property type="evidence" value="ECO:0007669"/>
    <property type="project" value="TreeGrafter"/>
</dbReference>
<reference evidence="8" key="1">
    <citation type="submission" date="2025-08" db="UniProtKB">
        <authorList>
            <consortium name="Ensembl"/>
        </authorList>
    </citation>
    <scope>IDENTIFICATION</scope>
</reference>
<dbReference type="GO" id="GO:0005634">
    <property type="term" value="C:nucleus"/>
    <property type="evidence" value="ECO:0007669"/>
    <property type="project" value="UniProtKB-SubCell"/>
</dbReference>
<dbReference type="GeneTree" id="ENSGT00940000160931"/>
<evidence type="ECO:0000256" key="5">
    <source>
        <dbReference type="ARBA" id="ARBA00023242"/>
    </source>
</evidence>
<dbReference type="Gene3D" id="2.60.200.10">
    <property type="match status" value="1"/>
</dbReference>
<dbReference type="CDD" id="cd00103">
    <property type="entry name" value="IRF"/>
    <property type="match status" value="1"/>
</dbReference>
<dbReference type="Gene3D" id="1.10.10.10">
    <property type="entry name" value="Winged helix-like DNA-binding domain superfamily/Winged helix DNA-binding domain"/>
    <property type="match status" value="1"/>
</dbReference>
<feature type="region of interest" description="Disordered" evidence="6">
    <location>
        <begin position="381"/>
        <end position="405"/>
    </location>
</feature>
<evidence type="ECO:0000313" key="8">
    <source>
        <dbReference type="Ensembl" id="ENSSPUP00000006942.1"/>
    </source>
</evidence>
<keyword evidence="5" id="KW-0539">Nucleus</keyword>
<dbReference type="Pfam" id="PF00605">
    <property type="entry name" value="IRF"/>
    <property type="match status" value="1"/>
</dbReference>
<dbReference type="SUPFAM" id="SSF49879">
    <property type="entry name" value="SMAD/FHA domain"/>
    <property type="match status" value="1"/>
</dbReference>
<keyword evidence="4" id="KW-0804">Transcription</keyword>
<dbReference type="Pfam" id="PF10401">
    <property type="entry name" value="IRF-3"/>
    <property type="match status" value="1"/>
</dbReference>